<feature type="transmembrane region" description="Helical" evidence="8">
    <location>
        <begin position="60"/>
        <end position="84"/>
    </location>
</feature>
<feature type="transmembrane region" description="Helical" evidence="8">
    <location>
        <begin position="449"/>
        <end position="471"/>
    </location>
</feature>
<comment type="caution">
    <text evidence="9">The sequence shown here is derived from an EMBL/GenBank/DDBJ whole genome shotgun (WGS) entry which is preliminary data.</text>
</comment>
<dbReference type="RefSeq" id="WP_105300085.1">
    <property type="nucleotide sequence ID" value="NZ_JBPKFF010000002.1"/>
</dbReference>
<comment type="subcellular location">
    <subcellularLocation>
        <location evidence="1">Cell membrane</location>
        <topology evidence="1">Multi-pass membrane protein</topology>
    </subcellularLocation>
</comment>
<dbReference type="EMBL" id="OKRC01000003">
    <property type="protein sequence ID" value="SPE20440.1"/>
    <property type="molecule type" value="Genomic_DNA"/>
</dbReference>
<evidence type="ECO:0000256" key="8">
    <source>
        <dbReference type="SAM" id="Phobius"/>
    </source>
</evidence>
<evidence type="ECO:0000256" key="1">
    <source>
        <dbReference type="ARBA" id="ARBA00004651"/>
    </source>
</evidence>
<protein>
    <submittedName>
        <fullName evidence="9">Peptidoglycan biosynthesis protein MurJ</fullName>
    </submittedName>
</protein>
<feature type="transmembrane region" description="Helical" evidence="8">
    <location>
        <begin position="312"/>
        <end position="331"/>
    </location>
</feature>
<keyword evidence="7 8" id="KW-0472">Membrane</keyword>
<keyword evidence="2" id="KW-1003">Cell membrane</keyword>
<feature type="transmembrane region" description="Helical" evidence="8">
    <location>
        <begin position="384"/>
        <end position="403"/>
    </location>
</feature>
<dbReference type="GO" id="GO:0005886">
    <property type="term" value="C:plasma membrane"/>
    <property type="evidence" value="ECO:0007669"/>
    <property type="project" value="UniProtKB-SubCell"/>
</dbReference>
<name>A0AAE8J4B4_LATSK</name>
<reference evidence="9 10" key="1">
    <citation type="submission" date="2018-02" db="EMBL/GenBank/DDBJ databases">
        <authorList>
            <person name="Rodrigo-Torres L."/>
            <person name="Arahal R. D."/>
            <person name="Lucena T."/>
        </authorList>
    </citation>
    <scope>NUCLEOTIDE SEQUENCE [LARGE SCALE GENOMIC DNA]</scope>
    <source>
        <strain evidence="9 10">CECT 9267</strain>
    </source>
</reference>
<keyword evidence="3 8" id="KW-0812">Transmembrane</keyword>
<dbReference type="PANTHER" id="PTHR43486">
    <property type="entry name" value="LIPID II FLIPPASE MURJ-RELATED"/>
    <property type="match status" value="1"/>
</dbReference>
<keyword evidence="4" id="KW-0133">Cell shape</keyword>
<evidence type="ECO:0000256" key="5">
    <source>
        <dbReference type="ARBA" id="ARBA00022984"/>
    </source>
</evidence>
<evidence type="ECO:0000256" key="4">
    <source>
        <dbReference type="ARBA" id="ARBA00022960"/>
    </source>
</evidence>
<sequence>MISKLKVIFAGTTNNTSLKSGMQLPLMVIISLVTQVVVLSKTSIMASLFGVNPEVDAYNVVLNITTFIFSFLATGVTTILIPAYVKKTNDDAVNSFLTLIYFVSIILSLIIILIQKGLWSFFSNGNEVFASTASSIILLLLISQFFNTYLGVTTAYFQILSKYNIPKVCTLITSVLLVVLMIINKRMTIIELSIYTAGTAVLNAVIQSLLAKKYGMTYHIKFNYKSFEFKEMLMAYIPTIFSAGLYQINLLLNSLISTKIGTGNVTILSYANSFVGMINSVLILNLLIYIYPKLSKLILKDEEVGKRSLLQYIVVMNFFVCGVLIAYVAVGKDFLGLLLLHGRFTSHNLDMLFICILIYILGFPLSVTRDLFYRYFYAKGNTKATFYNSVTVSVINLVLSILLALIWGVFGIILGSVIGSLISAILIIKKFKQKYGIDKKQGLFYLTENVKIIISAILVIILIIGVKYLFTRLTNNIFINLIIMIIAGLIYFYFMYFSKSKLLSIIQKVMRI</sequence>
<feature type="transmembrane region" description="Helical" evidence="8">
    <location>
        <begin position="232"/>
        <end position="250"/>
    </location>
</feature>
<dbReference type="InterPro" id="IPR004268">
    <property type="entry name" value="MurJ"/>
</dbReference>
<evidence type="ECO:0000256" key="6">
    <source>
        <dbReference type="ARBA" id="ARBA00022989"/>
    </source>
</evidence>
<feature type="transmembrane region" description="Helical" evidence="8">
    <location>
        <begin position="96"/>
        <end position="122"/>
    </location>
</feature>
<dbReference type="PANTHER" id="PTHR43486:SF1">
    <property type="entry name" value="LIPID II FLIPPASE MURJ-RELATED"/>
    <property type="match status" value="1"/>
</dbReference>
<organism evidence="9 10">
    <name type="scientific">Latilactobacillus sakei</name>
    <name type="common">Lactobacillus sakei</name>
    <dbReference type="NCBI Taxonomy" id="1599"/>
    <lineage>
        <taxon>Bacteria</taxon>
        <taxon>Bacillati</taxon>
        <taxon>Bacillota</taxon>
        <taxon>Bacilli</taxon>
        <taxon>Lactobacillales</taxon>
        <taxon>Lactobacillaceae</taxon>
        <taxon>Latilactobacillus</taxon>
    </lineage>
</organism>
<feature type="transmembrane region" description="Helical" evidence="8">
    <location>
        <begin position="477"/>
        <end position="497"/>
    </location>
</feature>
<keyword evidence="5" id="KW-0573">Peptidoglycan synthesis</keyword>
<dbReference type="GO" id="GO:0009252">
    <property type="term" value="P:peptidoglycan biosynthetic process"/>
    <property type="evidence" value="ECO:0007669"/>
    <property type="project" value="UniProtKB-KW"/>
</dbReference>
<feature type="transmembrane region" description="Helical" evidence="8">
    <location>
        <begin position="128"/>
        <end position="152"/>
    </location>
</feature>
<dbReference type="Pfam" id="PF03023">
    <property type="entry name" value="MurJ"/>
    <property type="match status" value="1"/>
</dbReference>
<evidence type="ECO:0000256" key="7">
    <source>
        <dbReference type="ARBA" id="ARBA00023136"/>
    </source>
</evidence>
<gene>
    <name evidence="9" type="primary">murJ</name>
    <name evidence="9" type="ORF">LAS9267_00826</name>
</gene>
<evidence type="ECO:0000313" key="9">
    <source>
        <dbReference type="EMBL" id="SPE20440.1"/>
    </source>
</evidence>
<proteinExistence type="predicted"/>
<feature type="transmembrane region" description="Helical" evidence="8">
    <location>
        <begin position="189"/>
        <end position="211"/>
    </location>
</feature>
<dbReference type="GO" id="GO:0008360">
    <property type="term" value="P:regulation of cell shape"/>
    <property type="evidence" value="ECO:0007669"/>
    <property type="project" value="UniProtKB-KW"/>
</dbReference>
<evidence type="ECO:0000313" key="10">
    <source>
        <dbReference type="Proteomes" id="UP000239650"/>
    </source>
</evidence>
<feature type="transmembrane region" description="Helical" evidence="8">
    <location>
        <begin position="351"/>
        <end position="372"/>
    </location>
</feature>
<feature type="transmembrane region" description="Helical" evidence="8">
    <location>
        <begin position="409"/>
        <end position="428"/>
    </location>
</feature>
<evidence type="ECO:0000256" key="2">
    <source>
        <dbReference type="ARBA" id="ARBA00022475"/>
    </source>
</evidence>
<dbReference type="AlphaFoldDB" id="A0AAE8J4B4"/>
<keyword evidence="6 8" id="KW-1133">Transmembrane helix</keyword>
<feature type="transmembrane region" description="Helical" evidence="8">
    <location>
        <begin position="270"/>
        <end position="291"/>
    </location>
</feature>
<accession>A0AAE8J4B4</accession>
<evidence type="ECO:0000256" key="3">
    <source>
        <dbReference type="ARBA" id="ARBA00022692"/>
    </source>
</evidence>
<feature type="transmembrane region" description="Helical" evidence="8">
    <location>
        <begin position="21"/>
        <end position="40"/>
    </location>
</feature>
<feature type="transmembrane region" description="Helical" evidence="8">
    <location>
        <begin position="164"/>
        <end position="183"/>
    </location>
</feature>
<dbReference type="Proteomes" id="UP000239650">
    <property type="component" value="Unassembled WGS sequence"/>
</dbReference>